<proteinExistence type="predicted"/>
<dbReference type="Proteomes" id="UP001626550">
    <property type="component" value="Unassembled WGS sequence"/>
</dbReference>
<evidence type="ECO:0000313" key="2">
    <source>
        <dbReference type="EMBL" id="KAL3310649.1"/>
    </source>
</evidence>
<feature type="region of interest" description="Disordered" evidence="1">
    <location>
        <begin position="311"/>
        <end position="337"/>
    </location>
</feature>
<dbReference type="AlphaFoldDB" id="A0ABD2PT50"/>
<organism evidence="2 3">
    <name type="scientific">Cichlidogyrus casuarinus</name>
    <dbReference type="NCBI Taxonomy" id="1844966"/>
    <lineage>
        <taxon>Eukaryota</taxon>
        <taxon>Metazoa</taxon>
        <taxon>Spiralia</taxon>
        <taxon>Lophotrochozoa</taxon>
        <taxon>Platyhelminthes</taxon>
        <taxon>Monogenea</taxon>
        <taxon>Monopisthocotylea</taxon>
        <taxon>Dactylogyridea</taxon>
        <taxon>Ancyrocephalidae</taxon>
        <taxon>Cichlidogyrus</taxon>
    </lineage>
</organism>
<evidence type="ECO:0000313" key="3">
    <source>
        <dbReference type="Proteomes" id="UP001626550"/>
    </source>
</evidence>
<protein>
    <submittedName>
        <fullName evidence="2">Uncharacterized protein</fullName>
    </submittedName>
</protein>
<feature type="compositionally biased region" description="Polar residues" evidence="1">
    <location>
        <begin position="189"/>
        <end position="200"/>
    </location>
</feature>
<accession>A0ABD2PT50</accession>
<feature type="compositionally biased region" description="Polar residues" evidence="1">
    <location>
        <begin position="167"/>
        <end position="181"/>
    </location>
</feature>
<dbReference type="EMBL" id="JBJKFK010002767">
    <property type="protein sequence ID" value="KAL3310649.1"/>
    <property type="molecule type" value="Genomic_DNA"/>
</dbReference>
<evidence type="ECO:0000256" key="1">
    <source>
        <dbReference type="SAM" id="MobiDB-lite"/>
    </source>
</evidence>
<feature type="region of interest" description="Disordered" evidence="1">
    <location>
        <begin position="478"/>
        <end position="527"/>
    </location>
</feature>
<feature type="compositionally biased region" description="Polar residues" evidence="1">
    <location>
        <begin position="143"/>
        <end position="152"/>
    </location>
</feature>
<keyword evidence="3" id="KW-1185">Reference proteome</keyword>
<comment type="caution">
    <text evidence="2">The sequence shown here is derived from an EMBL/GenBank/DDBJ whole genome shotgun (WGS) entry which is preliminary data.</text>
</comment>
<name>A0ABD2PT50_9PLAT</name>
<gene>
    <name evidence="2" type="ORF">Ciccas_010780</name>
</gene>
<feature type="compositionally biased region" description="Polar residues" evidence="1">
    <location>
        <begin position="314"/>
        <end position="337"/>
    </location>
</feature>
<reference evidence="2 3" key="1">
    <citation type="submission" date="2024-11" db="EMBL/GenBank/DDBJ databases">
        <title>Adaptive evolution of stress response genes in parasites aligns with host niche diversity.</title>
        <authorList>
            <person name="Hahn C."/>
            <person name="Resl P."/>
        </authorList>
    </citation>
    <scope>NUCLEOTIDE SEQUENCE [LARGE SCALE GENOMIC DNA]</scope>
    <source>
        <strain evidence="2">EGGRZ-B1_66</strain>
        <tissue evidence="2">Body</tissue>
    </source>
</reference>
<sequence length="550" mass="61529">MDSPTWWNNRLWQAPDYVAQSRSTKNAKPPIEFEESMKLHWNSCKASRNGSPVTWLSSLTATPKIRPASPASRCTSPGRLRVAYTSRPVSATFRPDVAFAQPSFNANMMILGQNPFLSACNSRQGSQESLVNLGTARNNQWRNTSANLNRNPPESAFLSPRLKQDNRSNLQVNGESRSRVSNKTKKPETSSLKRSNSLPLNSKKEDLLPEKTALLALRGTVNPNKLITYGFKSTGFKMLSNQLVPKKKEEEPAKVVVEVPCVVPKLISPTTTLKTIVAKTEKVETVSPEETAATRQELLDLVKQKQEFAKSKQAWDSSDSSNDESTPQDEVTADSMTKLHSNIKEDLRELEKEIDKSKEELKEKEKEEDVQEEQACVKVTPKSPVIFIPRSIVVDPTKEMKLEEVKTVVNIPITVPEPRPVLKEAVKPILKRNQYSSLISTYPAGYERQRYPSKAGTNVTDSVWREIFKVEGHQVVDTPDATDRKKGAARPYSAFQSGRATSPCLRRASKAAQGSETPGSADKRRGVRFDMRSISVMEFHPGEFVQNPNY</sequence>
<feature type="region of interest" description="Disordered" evidence="1">
    <location>
        <begin position="143"/>
        <end position="204"/>
    </location>
</feature>